<accession>A0A0D0NX91</accession>
<dbReference type="Proteomes" id="UP000032066">
    <property type="component" value="Unassembled WGS sequence"/>
</dbReference>
<dbReference type="Gene3D" id="1.20.1260.10">
    <property type="match status" value="1"/>
</dbReference>
<dbReference type="OrthoDB" id="26872at2"/>
<dbReference type="AlphaFoldDB" id="A0A0D0NX91"/>
<organism evidence="3 4">
    <name type="scientific">Kitasatospora griseola</name>
    <name type="common">Streptomyces griseolosporeus</name>
    <dbReference type="NCBI Taxonomy" id="2064"/>
    <lineage>
        <taxon>Bacteria</taxon>
        <taxon>Bacillati</taxon>
        <taxon>Actinomycetota</taxon>
        <taxon>Actinomycetes</taxon>
        <taxon>Kitasatosporales</taxon>
        <taxon>Streptomycetaceae</taxon>
        <taxon>Kitasatospora</taxon>
    </lineage>
</organism>
<name>A0A0D0NX91_KITGR</name>
<protein>
    <recommendedName>
        <fullName evidence="2">DUF305 domain-containing protein</fullName>
    </recommendedName>
</protein>
<dbReference type="PANTHER" id="PTHR36933:SF1">
    <property type="entry name" value="SLL0788 PROTEIN"/>
    <property type="match status" value="1"/>
</dbReference>
<keyword evidence="1" id="KW-0732">Signal</keyword>
<sequence length="204" mass="21908">MWWPAALAAVVALGLGVPALVSSGTPASGSSSSAPSTDSAEAGFARDMATHHQQAIDMSFIVRDRTQDQAVRTLAFDIINTQANQRGMLMGFLDQWGLTQASAAKPMAWMGHTYEAHDGSLMPGMATNADLDRLRTLSGRDAEVFYLQLMLAHHRGGMDMAQAYVDAAKNDVEKRLAQTMVNGQQAEIDLISSMLTERGAKPTP</sequence>
<comment type="caution">
    <text evidence="3">The sequence shown here is derived from an EMBL/GenBank/DDBJ whole genome shotgun (WGS) entry which is preliminary data.</text>
</comment>
<feature type="chain" id="PRO_5039190743" description="DUF305 domain-containing protein" evidence="1">
    <location>
        <begin position="24"/>
        <end position="204"/>
    </location>
</feature>
<dbReference type="InterPro" id="IPR012347">
    <property type="entry name" value="Ferritin-like"/>
</dbReference>
<proteinExistence type="predicted"/>
<feature type="signal peptide" evidence="1">
    <location>
        <begin position="1"/>
        <end position="23"/>
    </location>
</feature>
<dbReference type="PANTHER" id="PTHR36933">
    <property type="entry name" value="SLL0788 PROTEIN"/>
    <property type="match status" value="1"/>
</dbReference>
<dbReference type="InterPro" id="IPR005183">
    <property type="entry name" value="DUF305_CopM-like"/>
</dbReference>
<gene>
    <name evidence="3" type="ORF">TR51_20380</name>
</gene>
<dbReference type="Pfam" id="PF03713">
    <property type="entry name" value="DUF305"/>
    <property type="match status" value="1"/>
</dbReference>
<evidence type="ECO:0000259" key="2">
    <source>
        <dbReference type="Pfam" id="PF03713"/>
    </source>
</evidence>
<dbReference type="EMBL" id="JXZB01000004">
    <property type="protein sequence ID" value="KIQ63861.1"/>
    <property type="molecule type" value="Genomic_DNA"/>
</dbReference>
<evidence type="ECO:0000256" key="1">
    <source>
        <dbReference type="SAM" id="SignalP"/>
    </source>
</evidence>
<keyword evidence="4" id="KW-1185">Reference proteome</keyword>
<evidence type="ECO:0000313" key="4">
    <source>
        <dbReference type="Proteomes" id="UP000032066"/>
    </source>
</evidence>
<reference evidence="3 4" key="1">
    <citation type="submission" date="2015-02" db="EMBL/GenBank/DDBJ databases">
        <title>Draft genome sequence of Kitasatospora griseola MF730-N6, a bafilomycin, terpentecin and satosporin producer.</title>
        <authorList>
            <person name="Arens J.C."/>
            <person name="Haltli B."/>
            <person name="Kerr R.G."/>
        </authorList>
    </citation>
    <scope>NUCLEOTIDE SEQUENCE [LARGE SCALE GENOMIC DNA]</scope>
    <source>
        <strain evidence="3 4">MF730-N6</strain>
    </source>
</reference>
<evidence type="ECO:0000313" key="3">
    <source>
        <dbReference type="EMBL" id="KIQ63861.1"/>
    </source>
</evidence>
<dbReference type="PATRIC" id="fig|2064.6.peg.4383"/>
<feature type="domain" description="DUF305" evidence="2">
    <location>
        <begin position="41"/>
        <end position="195"/>
    </location>
</feature>
<dbReference type="STRING" id="2064.TR51_20380"/>